<evidence type="ECO:0000313" key="1">
    <source>
        <dbReference type="EMBL" id="QDR79646.1"/>
    </source>
</evidence>
<accession>A0A517DQV2</accession>
<sequence>MNTHMTSVSEPALLQELIDFYRSKLLFTCDKYTVDDERSQFFKRILQILTCCRPGSHLHEQNFRWFITFIVFQPAFDCIGHLLNSLPQDQPGSQAETENLPLGRIYRGLWKQGRLTDHTRAFDLLDTMHTSLLRQQTNLAESGHVALTGYRGQHYITTYGYTAELINPILLFTILKDIGNLVPLLPVKPQTSLHQAQQATFFAGSGRRSSAL</sequence>
<dbReference type="Proteomes" id="UP000320776">
    <property type="component" value="Chromosome"/>
</dbReference>
<proteinExistence type="predicted"/>
<dbReference type="KEGG" id="sted:SPTER_09350"/>
<name>A0A517DQV2_9FIRM</name>
<dbReference type="AlphaFoldDB" id="A0A517DQV2"/>
<reference evidence="1 2" key="1">
    <citation type="submission" date="2019-02" db="EMBL/GenBank/DDBJ databases">
        <title>Closed genome of Sporomusa termitida DSM 4440.</title>
        <authorList>
            <person name="Poehlein A."/>
            <person name="Daniel R."/>
        </authorList>
    </citation>
    <scope>NUCLEOTIDE SEQUENCE [LARGE SCALE GENOMIC DNA]</scope>
    <source>
        <strain evidence="1 2">DSM 4440</strain>
    </source>
</reference>
<dbReference type="EMBL" id="CP036259">
    <property type="protein sequence ID" value="QDR79646.1"/>
    <property type="molecule type" value="Genomic_DNA"/>
</dbReference>
<dbReference type="RefSeq" id="WP_144349255.1">
    <property type="nucleotide sequence ID" value="NZ_CP036259.1"/>
</dbReference>
<keyword evidence="2" id="KW-1185">Reference proteome</keyword>
<dbReference type="OrthoDB" id="9991577at2"/>
<evidence type="ECO:0000313" key="2">
    <source>
        <dbReference type="Proteomes" id="UP000320776"/>
    </source>
</evidence>
<protein>
    <submittedName>
        <fullName evidence="1">Uncharacterized protein</fullName>
    </submittedName>
</protein>
<gene>
    <name evidence="1" type="ORF">SPTER_09350</name>
</gene>
<organism evidence="1 2">
    <name type="scientific">Sporomusa termitida</name>
    <dbReference type="NCBI Taxonomy" id="2377"/>
    <lineage>
        <taxon>Bacteria</taxon>
        <taxon>Bacillati</taxon>
        <taxon>Bacillota</taxon>
        <taxon>Negativicutes</taxon>
        <taxon>Selenomonadales</taxon>
        <taxon>Sporomusaceae</taxon>
        <taxon>Sporomusa</taxon>
    </lineage>
</organism>